<evidence type="ECO:0000256" key="1">
    <source>
        <dbReference type="SAM" id="MobiDB-lite"/>
    </source>
</evidence>
<protein>
    <submittedName>
        <fullName evidence="2">RHTO0S05e01178g1_1</fullName>
    </submittedName>
</protein>
<evidence type="ECO:0000313" key="2">
    <source>
        <dbReference type="EMBL" id="CDR40308.1"/>
    </source>
</evidence>
<feature type="region of interest" description="Disordered" evidence="1">
    <location>
        <begin position="1"/>
        <end position="20"/>
    </location>
</feature>
<gene>
    <name evidence="2" type="ORF">RHTO0S_05e01178g</name>
</gene>
<sequence length="187" mass="21404">MRRATLSIDHLTPPRDGERRPELLIRDQSQERMLGIPILFRNEFLAAIKLINCTLVGVSMCNVDMQFDGSRGNPTGFSDETHSRAWKVIQQVYATMKAKTAEADRAWTALLYNWEPVTGWASHESDFSHLVFGDGGLDRFLLVELRDSLECPCCTSLETDFFDEWLELAAQRWLNVITYLPLPNKPK</sequence>
<organism evidence="2">
    <name type="scientific">Rhodotorula toruloides</name>
    <name type="common">Yeast</name>
    <name type="synonym">Rhodosporidium toruloides</name>
    <dbReference type="NCBI Taxonomy" id="5286"/>
    <lineage>
        <taxon>Eukaryota</taxon>
        <taxon>Fungi</taxon>
        <taxon>Dikarya</taxon>
        <taxon>Basidiomycota</taxon>
        <taxon>Pucciniomycotina</taxon>
        <taxon>Microbotryomycetes</taxon>
        <taxon>Sporidiobolales</taxon>
        <taxon>Sporidiobolaceae</taxon>
        <taxon>Rhodotorula</taxon>
    </lineage>
</organism>
<dbReference type="EMBL" id="LK052940">
    <property type="protein sequence ID" value="CDR40308.1"/>
    <property type="molecule type" value="Genomic_DNA"/>
</dbReference>
<reference evidence="2" key="1">
    <citation type="journal article" date="2014" name="Genome Announc.">
        <title>Draft genome sequence of Rhodosporidium toruloides CECT1137, an oleaginous yeast of biotechnological interest.</title>
        <authorList>
            <person name="Morin N."/>
            <person name="Calcas X."/>
            <person name="Devillers H."/>
            <person name="Durrens P."/>
            <person name="Sherman D.J."/>
            <person name="Nicaud J.-M."/>
            <person name="Neuveglise C."/>
        </authorList>
    </citation>
    <scope>NUCLEOTIDE SEQUENCE</scope>
    <source>
        <strain evidence="2">CECT1137</strain>
    </source>
</reference>
<dbReference type="OrthoDB" id="10307988at2759"/>
<dbReference type="AlphaFoldDB" id="A0A061ARM6"/>
<proteinExistence type="predicted"/>
<name>A0A061ARM6_RHOTO</name>
<accession>A0A061ARM6</accession>